<dbReference type="PANTHER" id="PTHR47431:SF4">
    <property type="entry name" value="ZN(II)2CYS6 TRANSCRIPTION FACTOR (EUROFUNG)"/>
    <property type="match status" value="1"/>
</dbReference>
<keyword evidence="6" id="KW-1185">Reference proteome</keyword>
<feature type="region of interest" description="Disordered" evidence="3">
    <location>
        <begin position="1"/>
        <end position="53"/>
    </location>
</feature>
<feature type="compositionally biased region" description="Polar residues" evidence="3">
    <location>
        <begin position="139"/>
        <end position="151"/>
    </location>
</feature>
<dbReference type="GO" id="GO:0000981">
    <property type="term" value="F:DNA-binding transcription factor activity, RNA polymerase II-specific"/>
    <property type="evidence" value="ECO:0007669"/>
    <property type="project" value="InterPro"/>
</dbReference>
<protein>
    <recommendedName>
        <fullName evidence="4">Zn(2)-C6 fungal-type domain-containing protein</fullName>
    </recommendedName>
</protein>
<dbReference type="SUPFAM" id="SSF57701">
    <property type="entry name" value="Zn2/Cys6 DNA-binding domain"/>
    <property type="match status" value="1"/>
</dbReference>
<dbReference type="GO" id="GO:0008270">
    <property type="term" value="F:zinc ion binding"/>
    <property type="evidence" value="ECO:0007669"/>
    <property type="project" value="InterPro"/>
</dbReference>
<proteinExistence type="predicted"/>
<dbReference type="InterPro" id="IPR001138">
    <property type="entry name" value="Zn2Cys6_DnaBD"/>
</dbReference>
<name>A0A8H4RPL1_9HELO</name>
<evidence type="ECO:0000313" key="5">
    <source>
        <dbReference type="EMBL" id="KAF4632691.1"/>
    </source>
</evidence>
<gene>
    <name evidence="5" type="ORF">G7Y89_g5442</name>
</gene>
<feature type="domain" description="Zn(2)-C6 fungal-type" evidence="4">
    <location>
        <begin position="61"/>
        <end position="91"/>
    </location>
</feature>
<dbReference type="Proteomes" id="UP000566819">
    <property type="component" value="Unassembled WGS sequence"/>
</dbReference>
<dbReference type="Pfam" id="PF04082">
    <property type="entry name" value="Fungal_trans"/>
    <property type="match status" value="1"/>
</dbReference>
<feature type="compositionally biased region" description="Low complexity" evidence="3">
    <location>
        <begin position="121"/>
        <end position="138"/>
    </location>
</feature>
<dbReference type="InterPro" id="IPR036864">
    <property type="entry name" value="Zn2-C6_fun-type_DNA-bd_sf"/>
</dbReference>
<evidence type="ECO:0000256" key="2">
    <source>
        <dbReference type="ARBA" id="ARBA00023242"/>
    </source>
</evidence>
<evidence type="ECO:0000313" key="6">
    <source>
        <dbReference type="Proteomes" id="UP000566819"/>
    </source>
</evidence>
<organism evidence="5 6">
    <name type="scientific">Cudoniella acicularis</name>
    <dbReference type="NCBI Taxonomy" id="354080"/>
    <lineage>
        <taxon>Eukaryota</taxon>
        <taxon>Fungi</taxon>
        <taxon>Dikarya</taxon>
        <taxon>Ascomycota</taxon>
        <taxon>Pezizomycotina</taxon>
        <taxon>Leotiomycetes</taxon>
        <taxon>Helotiales</taxon>
        <taxon>Tricladiaceae</taxon>
        <taxon>Cudoniella</taxon>
    </lineage>
</organism>
<dbReference type="AlphaFoldDB" id="A0A8H4RPL1"/>
<comment type="caution">
    <text evidence="5">The sequence shown here is derived from an EMBL/GenBank/DDBJ whole genome shotgun (WGS) entry which is preliminary data.</text>
</comment>
<dbReference type="CDD" id="cd12148">
    <property type="entry name" value="fungal_TF_MHR"/>
    <property type="match status" value="1"/>
</dbReference>
<dbReference type="Pfam" id="PF00172">
    <property type="entry name" value="Zn_clus"/>
    <property type="match status" value="1"/>
</dbReference>
<dbReference type="PROSITE" id="PS50048">
    <property type="entry name" value="ZN2_CY6_FUNGAL_2"/>
    <property type="match status" value="1"/>
</dbReference>
<evidence type="ECO:0000256" key="3">
    <source>
        <dbReference type="SAM" id="MobiDB-lite"/>
    </source>
</evidence>
<keyword evidence="1" id="KW-0479">Metal-binding</keyword>
<dbReference type="SMART" id="SM00066">
    <property type="entry name" value="GAL4"/>
    <property type="match status" value="1"/>
</dbReference>
<dbReference type="InterPro" id="IPR007219">
    <property type="entry name" value="XnlR_reg_dom"/>
</dbReference>
<feature type="compositionally biased region" description="Low complexity" evidence="3">
    <location>
        <begin position="152"/>
        <end position="166"/>
    </location>
</feature>
<feature type="compositionally biased region" description="Basic and acidic residues" evidence="3">
    <location>
        <begin position="97"/>
        <end position="115"/>
    </location>
</feature>
<reference evidence="5 6" key="1">
    <citation type="submission" date="2020-03" db="EMBL/GenBank/DDBJ databases">
        <title>Draft Genome Sequence of Cudoniella acicularis.</title>
        <authorList>
            <person name="Buettner E."/>
            <person name="Kellner H."/>
        </authorList>
    </citation>
    <scope>NUCLEOTIDE SEQUENCE [LARGE SCALE GENOMIC DNA]</scope>
    <source>
        <strain evidence="5 6">DSM 108380</strain>
    </source>
</reference>
<dbReference type="GO" id="GO:0003677">
    <property type="term" value="F:DNA binding"/>
    <property type="evidence" value="ECO:0007669"/>
    <property type="project" value="InterPro"/>
</dbReference>
<dbReference type="PROSITE" id="PS00463">
    <property type="entry name" value="ZN2_CY6_FUNGAL_1"/>
    <property type="match status" value="1"/>
</dbReference>
<sequence length="672" mass="74414">MSGSLGNGYEPRKGEENIDMFFDFEYPQEESSKSPKSPKSSSSTTKSQETTSRGGIRVSLACLPCRSRHVKCGAEMPACNRCLQDDKPCFYAKSRRGMRDRSSSKKKASQRDRGSRSPTFNNNNYSQNTNSSGYSNNNMFGNSTNDAYTNGSSSSRGSPSSSSASGPATSRQLIDLFYTYFYKAHPFVLPRFYFFTRLEADSQSLTHLHTVMQYIGSLYSPSISSSSYRTAALATLDLPSLPPTGFSVQTLLLTAIALHCEDEFTLARAVLDRAVFLAVELRMNCKEFALLETDPVLAESWRRTYWGLYTTDSTFAGIRRAPSFILYNTDSTVDLPCENRDYESGDIPRHPHTLPTYDTRDLLDEPITFSSFTYLIDLCRIAGTLLKTLSLPREEMEEEVADCGALLGCWRLHLPEEKKEVLINSNSNGKDRNRNGGFEGEREGEAEVDELMFQAHALFYVCQIRLHRPLSLLPYAPLEIHTTCAPPPPSHLLPLPLSLRKNTSTSIHTTTTLQSTYAVLTLVTLPGSQPTSHSPLTICFFTTATLAALSACAYFLEGKEWERMRDRVRLGLGALKAVGRVWKVGRRTERDSKAIARGALEVKRGDVGMENTGYGGFGGGGVEEYRNVNFEGQEVQGVDGVDWEGFQNSGYVGLMNAVETQGVGFGSSFGDI</sequence>
<feature type="region of interest" description="Disordered" evidence="3">
    <location>
        <begin position="94"/>
        <end position="166"/>
    </location>
</feature>
<accession>A0A8H4RPL1</accession>
<dbReference type="PANTHER" id="PTHR47431">
    <property type="entry name" value="ZN(II)2CYS6 TRANSCRIPTION FACTOR (EUROFUNG)-RELATED"/>
    <property type="match status" value="1"/>
</dbReference>
<dbReference type="CDD" id="cd00067">
    <property type="entry name" value="GAL4"/>
    <property type="match status" value="1"/>
</dbReference>
<dbReference type="GO" id="GO:0006351">
    <property type="term" value="P:DNA-templated transcription"/>
    <property type="evidence" value="ECO:0007669"/>
    <property type="project" value="InterPro"/>
</dbReference>
<evidence type="ECO:0000256" key="1">
    <source>
        <dbReference type="ARBA" id="ARBA00022723"/>
    </source>
</evidence>
<dbReference type="OrthoDB" id="2399539at2759"/>
<evidence type="ECO:0000259" key="4">
    <source>
        <dbReference type="PROSITE" id="PS50048"/>
    </source>
</evidence>
<feature type="compositionally biased region" description="Low complexity" evidence="3">
    <location>
        <begin position="34"/>
        <end position="52"/>
    </location>
</feature>
<dbReference type="Gene3D" id="4.10.240.10">
    <property type="entry name" value="Zn(2)-C6 fungal-type DNA-binding domain"/>
    <property type="match status" value="1"/>
</dbReference>
<dbReference type="EMBL" id="JAAMPI010000326">
    <property type="protein sequence ID" value="KAF4632691.1"/>
    <property type="molecule type" value="Genomic_DNA"/>
</dbReference>
<keyword evidence="2" id="KW-0539">Nucleus</keyword>